<dbReference type="InterPro" id="IPR011045">
    <property type="entry name" value="N2O_reductase_N"/>
</dbReference>
<name>A0ABS7QJG4_9ACTN</name>
<evidence type="ECO:0000313" key="4">
    <source>
        <dbReference type="EMBL" id="MBY8883314.1"/>
    </source>
</evidence>
<keyword evidence="5" id="KW-1185">Reference proteome</keyword>
<dbReference type="EMBL" id="JAINVZ010000001">
    <property type="protein sequence ID" value="MBY8883314.1"/>
    <property type="molecule type" value="Genomic_DNA"/>
</dbReference>
<dbReference type="Pfam" id="PF21783">
    <property type="entry name" value="YNCE"/>
    <property type="match status" value="1"/>
</dbReference>
<evidence type="ECO:0000256" key="2">
    <source>
        <dbReference type="SAM" id="MobiDB-lite"/>
    </source>
</evidence>
<accession>A0ABS7QJG4</accession>
<keyword evidence="1" id="KW-0732">Signal</keyword>
<dbReference type="Proteomes" id="UP001198565">
    <property type="component" value="Unassembled WGS sequence"/>
</dbReference>
<proteinExistence type="predicted"/>
<dbReference type="InterPro" id="IPR015943">
    <property type="entry name" value="WD40/YVTN_repeat-like_dom_sf"/>
</dbReference>
<protein>
    <submittedName>
        <fullName evidence="4">YncE family protein</fullName>
    </submittedName>
</protein>
<gene>
    <name evidence="4" type="ORF">K7472_00445</name>
</gene>
<dbReference type="InterPro" id="IPR048433">
    <property type="entry name" value="YNCE-like_beta-prop"/>
</dbReference>
<evidence type="ECO:0000313" key="5">
    <source>
        <dbReference type="Proteomes" id="UP001198565"/>
    </source>
</evidence>
<comment type="caution">
    <text evidence="4">The sequence shown here is derived from an EMBL/GenBank/DDBJ whole genome shotgun (WGS) entry which is preliminary data.</text>
</comment>
<dbReference type="InterPro" id="IPR051200">
    <property type="entry name" value="Host-pathogen_enzymatic-act"/>
</dbReference>
<evidence type="ECO:0000256" key="1">
    <source>
        <dbReference type="ARBA" id="ARBA00022729"/>
    </source>
</evidence>
<sequence length="396" mass="42383">MFRAVSDRRPGPVAQAPTGLTPTQVPMGPGDLVSAAQRLFTPPMAPRAGAALGGTYGFTLAGMLSPAVQGDPQLVYVPNSGEPGMHGMAPSRNPDRDTVTVIDPKTFKVVGHFKVGKLPQHVTPSWDMKTLWVDASGSDRLVPIDPRTAKPGKPVEVDAPYNLYFTPDGDAAVVMAERHNRIDLYDPHTMKLRKAVKVPCQGVNHADFSSDGSYFIATCEFSGDVLKYDTKSMRLLDRMELGRAVMPQDIRLGPDGRTFYIAALNDAGLVAIDGATMRRVGYIHTGAGAHGIHPSRDGQLLYVSNRDAGSVSVVDPRAGKSVATWTIPGGGSPDMGGVSADGRQLWLSGRDNDEVYVFDTSDGHLLARIPVGANPHGLAFFPQPGRYSLGHTGNYR</sequence>
<feature type="region of interest" description="Disordered" evidence="2">
    <location>
        <begin position="1"/>
        <end position="26"/>
    </location>
</feature>
<dbReference type="PANTHER" id="PTHR47197:SF3">
    <property type="entry name" value="DIHYDRO-HEME D1 DEHYDROGENASE"/>
    <property type="match status" value="1"/>
</dbReference>
<dbReference type="Gene3D" id="2.130.10.10">
    <property type="entry name" value="YVTN repeat-like/Quinoprotein amine dehydrogenase"/>
    <property type="match status" value="2"/>
</dbReference>
<dbReference type="PANTHER" id="PTHR47197">
    <property type="entry name" value="PROTEIN NIRF"/>
    <property type="match status" value="1"/>
</dbReference>
<dbReference type="SUPFAM" id="SSF50974">
    <property type="entry name" value="Nitrous oxide reductase, N-terminal domain"/>
    <property type="match status" value="1"/>
</dbReference>
<evidence type="ECO:0000259" key="3">
    <source>
        <dbReference type="Pfam" id="PF21783"/>
    </source>
</evidence>
<feature type="compositionally biased region" description="Basic and acidic residues" evidence="2">
    <location>
        <begin position="1"/>
        <end position="10"/>
    </location>
</feature>
<organism evidence="4 5">
    <name type="scientific">Streptantibioticus parmotrematis</name>
    <dbReference type="NCBI Taxonomy" id="2873249"/>
    <lineage>
        <taxon>Bacteria</taxon>
        <taxon>Bacillati</taxon>
        <taxon>Actinomycetota</taxon>
        <taxon>Actinomycetes</taxon>
        <taxon>Kitasatosporales</taxon>
        <taxon>Streptomycetaceae</taxon>
        <taxon>Streptantibioticus</taxon>
    </lineage>
</organism>
<reference evidence="4 5" key="1">
    <citation type="submission" date="2021-08" db="EMBL/GenBank/DDBJ databases">
        <title>Streptomyces sp. PTM05 isolated from lichen.</title>
        <authorList>
            <person name="Somphong A."/>
            <person name="Phongsopitanun W."/>
            <person name="Tanasupawat S."/>
        </authorList>
    </citation>
    <scope>NUCLEOTIDE SEQUENCE [LARGE SCALE GENOMIC DNA]</scope>
    <source>
        <strain evidence="4 5">Ptm05</strain>
    </source>
</reference>
<feature type="domain" description="YNCE-like beta-propeller" evidence="3">
    <location>
        <begin position="96"/>
        <end position="378"/>
    </location>
</feature>